<comment type="catalytic activity">
    <reaction evidence="1">
        <text>S-ubiquitinyl-[E2 ubiquitin-conjugating enzyme]-L-cysteine + [acceptor protein]-L-lysine = [E2 ubiquitin-conjugating enzyme]-L-cysteine + N(6)-ubiquitinyl-[acceptor protein]-L-lysine.</text>
        <dbReference type="EC" id="2.3.2.27"/>
    </reaction>
</comment>
<dbReference type="AlphaFoldDB" id="A0A9D4ZR47"/>
<feature type="repeat" description="ARM" evidence="6">
    <location>
        <begin position="538"/>
        <end position="580"/>
    </location>
</feature>
<accession>A0A9D4ZR47</accession>
<dbReference type="InterPro" id="IPR011989">
    <property type="entry name" value="ARM-like"/>
</dbReference>
<dbReference type="PROSITE" id="PS51698">
    <property type="entry name" value="U_BOX"/>
    <property type="match status" value="1"/>
</dbReference>
<dbReference type="InterPro" id="IPR003613">
    <property type="entry name" value="Ubox_domain"/>
</dbReference>
<dbReference type="PANTHER" id="PTHR23315">
    <property type="entry name" value="U BOX DOMAIN-CONTAINING"/>
    <property type="match status" value="1"/>
</dbReference>
<protein>
    <recommendedName>
        <fullName evidence="3">RING-type E3 ubiquitin transferase</fullName>
        <ecNumber evidence="3">2.3.2.27</ecNumber>
    </recommendedName>
</protein>
<dbReference type="EMBL" id="JABFUD020000003">
    <property type="protein sequence ID" value="KAI5082567.1"/>
    <property type="molecule type" value="Genomic_DNA"/>
</dbReference>
<evidence type="ECO:0000259" key="8">
    <source>
        <dbReference type="PROSITE" id="PS51698"/>
    </source>
</evidence>
<evidence type="ECO:0000256" key="5">
    <source>
        <dbReference type="ARBA" id="ARBA00022786"/>
    </source>
</evidence>
<proteinExistence type="predicted"/>
<dbReference type="Gene3D" id="1.25.10.10">
    <property type="entry name" value="Leucine-rich Repeat Variant"/>
    <property type="match status" value="3"/>
</dbReference>
<evidence type="ECO:0000256" key="1">
    <source>
        <dbReference type="ARBA" id="ARBA00000900"/>
    </source>
</evidence>
<sequence>MAGVRWGKFSGRSRGAGQGGKGGRKCEKSDSKESTKSKESECTRKKGFWRSRCMNILAAHISFDIKAQPNPSRKSLLDVQKCLDAKFSSLTIDHPISHCDTLQEAELKRRGECIEDVEQSVDKFECVKDGAVEIGCWEDPEVSAGKESGCMANAWLDGPAGKRNIGGNEACDIRCTKADYTEAGNHEKVEHQDCEKAAAYETAGGKDSSQCIDSKVVAFNAGVDSAEIQEVDYSVHYAGEQKFDDLAMKNSDARLQRVPNDFLCGISKRVMEDPVVVASGQTFERASIQAWLDEGNTHCPVTHKVLSHFQLIPNLTLKTLISSWFSSTSSHDLGLESAENSFTSCISSFSSCPSLMTCSDEKFVSCSSFSVSELLEDMELHSFSSGSSFPLPKLLLNTDLNTFSSSSISLHSSSSTEHLRDRRAHIHSLTPSSSESSLCWEQELCSSQEIEILDSIPSNNFIQGKSRFALPKNRSLHSKSKDRTSLSRKPSTYTVSRIDSLVSDLKSDYIDIKRNAAAELRLLAKHEDSNRMLITKAGAINPLIMLLRSVDESIQLDATTALLNLSLNHSLKEYLAKEGAVEAVVGVLRDGLSEGVKENAAVALAHLAACEANRSIIGSAGAIMLLTELLERGSARGKKDAAAALYRLSSVEENKRRMVRAGALRPLVGFMVNGGGKDGMVDKALAILRNLVSIEEGRVALVEEGGIISLLEVMEVGSERSRGLAVPILLQLCVHSSEHRSLVLQNDPLSLLMSISKTANPGLKLQVAEMIEVLIVDP</sequence>
<dbReference type="PROSITE" id="PS50176">
    <property type="entry name" value="ARM_REPEAT"/>
    <property type="match status" value="5"/>
</dbReference>
<feature type="domain" description="U-box" evidence="8">
    <location>
        <begin position="257"/>
        <end position="331"/>
    </location>
</feature>
<evidence type="ECO:0000256" key="6">
    <source>
        <dbReference type="PROSITE-ProRule" id="PRU00259"/>
    </source>
</evidence>
<dbReference type="EC" id="2.3.2.27" evidence="3"/>
<reference evidence="9" key="1">
    <citation type="submission" date="2021-01" db="EMBL/GenBank/DDBJ databases">
        <title>Adiantum capillus-veneris genome.</title>
        <authorList>
            <person name="Fang Y."/>
            <person name="Liao Q."/>
        </authorList>
    </citation>
    <scope>NUCLEOTIDE SEQUENCE</scope>
    <source>
        <strain evidence="9">H3</strain>
        <tissue evidence="9">Leaf</tissue>
    </source>
</reference>
<comment type="pathway">
    <text evidence="2">Protein modification; protein ubiquitination.</text>
</comment>
<dbReference type="InterPro" id="IPR000225">
    <property type="entry name" value="Armadillo"/>
</dbReference>
<dbReference type="SMART" id="SM00185">
    <property type="entry name" value="ARM"/>
    <property type="match status" value="4"/>
</dbReference>
<evidence type="ECO:0000313" key="10">
    <source>
        <dbReference type="Proteomes" id="UP000886520"/>
    </source>
</evidence>
<keyword evidence="5" id="KW-0833">Ubl conjugation pathway</keyword>
<dbReference type="OrthoDB" id="7537227at2759"/>
<dbReference type="PANTHER" id="PTHR23315:SF7">
    <property type="entry name" value="U-BOX DOMAIN-CONTAINING PROTEIN 4"/>
    <property type="match status" value="1"/>
</dbReference>
<keyword evidence="10" id="KW-1185">Reference proteome</keyword>
<dbReference type="GO" id="GO:0016567">
    <property type="term" value="P:protein ubiquitination"/>
    <property type="evidence" value="ECO:0007669"/>
    <property type="project" value="InterPro"/>
</dbReference>
<gene>
    <name evidence="9" type="ORF">GOP47_0002310</name>
</gene>
<feature type="repeat" description="ARM" evidence="6">
    <location>
        <begin position="496"/>
        <end position="538"/>
    </location>
</feature>
<dbReference type="InterPro" id="IPR016024">
    <property type="entry name" value="ARM-type_fold"/>
</dbReference>
<dbReference type="SUPFAM" id="SSF48371">
    <property type="entry name" value="ARM repeat"/>
    <property type="match status" value="1"/>
</dbReference>
<dbReference type="GO" id="GO:0061630">
    <property type="term" value="F:ubiquitin protein ligase activity"/>
    <property type="evidence" value="ECO:0007669"/>
    <property type="project" value="UniProtKB-EC"/>
</dbReference>
<feature type="repeat" description="ARM" evidence="6">
    <location>
        <begin position="662"/>
        <end position="706"/>
    </location>
</feature>
<dbReference type="InterPro" id="IPR045210">
    <property type="entry name" value="RING-Ubox_PUB"/>
</dbReference>
<comment type="caution">
    <text evidence="9">The sequence shown here is derived from an EMBL/GenBank/DDBJ whole genome shotgun (WGS) entry which is preliminary data.</text>
</comment>
<dbReference type="Pfam" id="PF25598">
    <property type="entry name" value="ARM_PUB"/>
    <property type="match status" value="1"/>
</dbReference>
<dbReference type="Gene3D" id="3.30.40.10">
    <property type="entry name" value="Zinc/RING finger domain, C3HC4 (zinc finger)"/>
    <property type="match status" value="1"/>
</dbReference>
<feature type="region of interest" description="Disordered" evidence="7">
    <location>
        <begin position="1"/>
        <end position="39"/>
    </location>
</feature>
<keyword evidence="4" id="KW-0808">Transferase</keyword>
<feature type="compositionally biased region" description="Basic and acidic residues" evidence="7">
    <location>
        <begin position="24"/>
        <end position="39"/>
    </location>
</feature>
<feature type="repeat" description="ARM" evidence="6">
    <location>
        <begin position="579"/>
        <end position="622"/>
    </location>
</feature>
<evidence type="ECO:0000256" key="4">
    <source>
        <dbReference type="ARBA" id="ARBA00022679"/>
    </source>
</evidence>
<dbReference type="CDD" id="cd16664">
    <property type="entry name" value="RING-Ubox_PUB"/>
    <property type="match status" value="1"/>
</dbReference>
<feature type="repeat" description="ARM" evidence="6">
    <location>
        <begin position="621"/>
        <end position="663"/>
    </location>
</feature>
<evidence type="ECO:0000256" key="7">
    <source>
        <dbReference type="SAM" id="MobiDB-lite"/>
    </source>
</evidence>
<dbReference type="Proteomes" id="UP000886520">
    <property type="component" value="Chromosome 2"/>
</dbReference>
<dbReference type="Pfam" id="PF04564">
    <property type="entry name" value="U-box"/>
    <property type="match status" value="1"/>
</dbReference>
<dbReference type="InterPro" id="IPR013083">
    <property type="entry name" value="Znf_RING/FYVE/PHD"/>
</dbReference>
<evidence type="ECO:0000256" key="2">
    <source>
        <dbReference type="ARBA" id="ARBA00004906"/>
    </source>
</evidence>
<dbReference type="InterPro" id="IPR058678">
    <property type="entry name" value="ARM_PUB"/>
</dbReference>
<evidence type="ECO:0000313" key="9">
    <source>
        <dbReference type="EMBL" id="KAI5082567.1"/>
    </source>
</evidence>
<organism evidence="9 10">
    <name type="scientific">Adiantum capillus-veneris</name>
    <name type="common">Maidenhair fern</name>
    <dbReference type="NCBI Taxonomy" id="13818"/>
    <lineage>
        <taxon>Eukaryota</taxon>
        <taxon>Viridiplantae</taxon>
        <taxon>Streptophyta</taxon>
        <taxon>Embryophyta</taxon>
        <taxon>Tracheophyta</taxon>
        <taxon>Polypodiopsida</taxon>
        <taxon>Polypodiidae</taxon>
        <taxon>Polypodiales</taxon>
        <taxon>Pteridineae</taxon>
        <taxon>Pteridaceae</taxon>
        <taxon>Vittarioideae</taxon>
        <taxon>Adiantum</taxon>
    </lineage>
</organism>
<evidence type="ECO:0000256" key="3">
    <source>
        <dbReference type="ARBA" id="ARBA00012483"/>
    </source>
</evidence>
<name>A0A9D4ZR47_ADICA</name>
<dbReference type="SUPFAM" id="SSF57850">
    <property type="entry name" value="RING/U-box"/>
    <property type="match status" value="1"/>
</dbReference>
<dbReference type="SMART" id="SM00504">
    <property type="entry name" value="Ubox"/>
    <property type="match status" value="1"/>
</dbReference>